<evidence type="ECO:0000259" key="4">
    <source>
        <dbReference type="PROSITE" id="PS51462"/>
    </source>
</evidence>
<protein>
    <submittedName>
        <fullName evidence="5">Hydrolase, NUDIX family</fullName>
    </submittedName>
</protein>
<dbReference type="RefSeq" id="WP_002849990.1">
    <property type="nucleotide sequence ID" value="NZ_ADKM02000085.1"/>
</dbReference>
<dbReference type="PROSITE" id="PS51462">
    <property type="entry name" value="NUDIX"/>
    <property type="match status" value="1"/>
</dbReference>
<dbReference type="PANTHER" id="PTHR43046:SF2">
    <property type="entry name" value="8-OXO-DGTP DIPHOSPHATASE-RELATED"/>
    <property type="match status" value="1"/>
</dbReference>
<dbReference type="CDD" id="cd04677">
    <property type="entry name" value="NUDIX_Hydrolase"/>
    <property type="match status" value="1"/>
</dbReference>
<comment type="cofactor">
    <cofactor evidence="1">
        <name>Mg(2+)</name>
        <dbReference type="ChEBI" id="CHEBI:18420"/>
    </cofactor>
</comment>
<dbReference type="AlphaFoldDB" id="E9SCT9"/>
<evidence type="ECO:0000313" key="6">
    <source>
        <dbReference type="Proteomes" id="UP000004259"/>
    </source>
</evidence>
<dbReference type="InterPro" id="IPR015797">
    <property type="entry name" value="NUDIX_hydrolase-like_dom_sf"/>
</dbReference>
<dbReference type="SUPFAM" id="SSF55811">
    <property type="entry name" value="Nudix"/>
    <property type="match status" value="1"/>
</dbReference>
<reference evidence="5 6" key="1">
    <citation type="submission" date="2011-02" db="EMBL/GenBank/DDBJ databases">
        <authorList>
            <person name="Nelson K.E."/>
            <person name="Sutton G."/>
            <person name="Torralba M."/>
            <person name="Durkin S."/>
            <person name="Harkins D."/>
            <person name="Montgomery R."/>
            <person name="Ziemer C."/>
            <person name="Klaassens E."/>
            <person name="Ocuiv P."/>
            <person name="Morrison M."/>
        </authorList>
    </citation>
    <scope>NUCLEOTIDE SEQUENCE [LARGE SCALE GENOMIC DNA]</scope>
    <source>
        <strain evidence="5 6">8</strain>
    </source>
</reference>
<dbReference type="InterPro" id="IPR020084">
    <property type="entry name" value="NUDIX_hydrolase_CS"/>
</dbReference>
<gene>
    <name evidence="5" type="ORF">CUS_6693</name>
</gene>
<keyword evidence="2 3" id="KW-0378">Hydrolase</keyword>
<accession>E9SCT9</accession>
<keyword evidence="6" id="KW-1185">Reference proteome</keyword>
<dbReference type="PRINTS" id="PR00502">
    <property type="entry name" value="NUDIXFAMILY"/>
</dbReference>
<dbReference type="OrthoDB" id="9787476at2"/>
<dbReference type="PANTHER" id="PTHR43046">
    <property type="entry name" value="GDP-MANNOSE MANNOSYL HYDROLASE"/>
    <property type="match status" value="1"/>
</dbReference>
<evidence type="ECO:0000256" key="3">
    <source>
        <dbReference type="RuleBase" id="RU003476"/>
    </source>
</evidence>
<dbReference type="Pfam" id="PF00293">
    <property type="entry name" value="NUDIX"/>
    <property type="match status" value="1"/>
</dbReference>
<dbReference type="eggNOG" id="COG1051">
    <property type="taxonomic scope" value="Bacteria"/>
</dbReference>
<dbReference type="EMBL" id="ADKM02000085">
    <property type="protein sequence ID" value="EGC02921.1"/>
    <property type="molecule type" value="Genomic_DNA"/>
</dbReference>
<evidence type="ECO:0000313" key="5">
    <source>
        <dbReference type="EMBL" id="EGC02921.1"/>
    </source>
</evidence>
<organism evidence="5 6">
    <name type="scientific">Ruminococcus albus 8</name>
    <dbReference type="NCBI Taxonomy" id="246199"/>
    <lineage>
        <taxon>Bacteria</taxon>
        <taxon>Bacillati</taxon>
        <taxon>Bacillota</taxon>
        <taxon>Clostridia</taxon>
        <taxon>Eubacteriales</taxon>
        <taxon>Oscillospiraceae</taxon>
        <taxon>Ruminococcus</taxon>
    </lineage>
</organism>
<proteinExistence type="inferred from homology"/>
<dbReference type="Proteomes" id="UP000004259">
    <property type="component" value="Unassembled WGS sequence"/>
</dbReference>
<evidence type="ECO:0000256" key="1">
    <source>
        <dbReference type="ARBA" id="ARBA00001946"/>
    </source>
</evidence>
<dbReference type="Gene3D" id="3.90.79.10">
    <property type="entry name" value="Nucleoside Triphosphate Pyrophosphohydrolase"/>
    <property type="match status" value="1"/>
</dbReference>
<sequence>MSGYISEMRKLVGHKTIIQCAGSVICVDEHGRLLLGKRTDNHLWGYAGGSVEIDEKVEDCAKRELFEETGLTAEELEFFCVNSGSDAHYIYPNGDEVSNVEIIYICRKFSGEPRPQPEEIEELRFFTPQEIEINMISPPIRPVFRRYFEVFGKNENK</sequence>
<dbReference type="STRING" id="246199.CUS_6693"/>
<evidence type="ECO:0000256" key="2">
    <source>
        <dbReference type="ARBA" id="ARBA00022801"/>
    </source>
</evidence>
<dbReference type="PROSITE" id="PS00893">
    <property type="entry name" value="NUDIX_BOX"/>
    <property type="match status" value="1"/>
</dbReference>
<name>E9SCT9_RUMAL</name>
<feature type="domain" description="Nudix hydrolase" evidence="4">
    <location>
        <begin position="16"/>
        <end position="148"/>
    </location>
</feature>
<comment type="similarity">
    <text evidence="3">Belongs to the Nudix hydrolase family.</text>
</comment>
<dbReference type="InterPro" id="IPR000086">
    <property type="entry name" value="NUDIX_hydrolase_dom"/>
</dbReference>
<comment type="caution">
    <text evidence="5">The sequence shown here is derived from an EMBL/GenBank/DDBJ whole genome shotgun (WGS) entry which is preliminary data.</text>
</comment>
<dbReference type="InterPro" id="IPR020476">
    <property type="entry name" value="Nudix_hydrolase"/>
</dbReference>
<dbReference type="GO" id="GO:0016787">
    <property type="term" value="F:hydrolase activity"/>
    <property type="evidence" value="ECO:0007669"/>
    <property type="project" value="UniProtKB-KW"/>
</dbReference>